<dbReference type="InterPro" id="IPR035950">
    <property type="entry name" value="XkdW-like_sf"/>
</dbReference>
<evidence type="ECO:0000313" key="3">
    <source>
        <dbReference type="Proteomes" id="UP000564806"/>
    </source>
</evidence>
<evidence type="ECO:0000313" key="2">
    <source>
        <dbReference type="EMBL" id="NUU61281.1"/>
    </source>
</evidence>
<dbReference type="InterPro" id="IPR019094">
    <property type="entry name" value="Phage_SP-beta_YorD"/>
</dbReference>
<proteinExistence type="predicted"/>
<gene>
    <name evidence="2" type="ORF">HPT30_13080</name>
</gene>
<dbReference type="RefSeq" id="WP_175371821.1">
    <property type="nucleotide sequence ID" value="NZ_JABWCS010000207.1"/>
</dbReference>
<keyword evidence="3" id="KW-1185">Reference proteome</keyword>
<sequence length="147" mass="16706">MNIAVAIKHLYPYADPLRDFIVLDNGPELVLRPGAEEKGRVRYEIKPPQNGEESVEGVHYRYGIDYNRLTEGEDYDIVERGPYIAAWNLDAPQPTEQELQAAWETYQEAEANKPPQLTENEQLRAENASLHGRLGDVEVIMAELLSI</sequence>
<dbReference type="Gene3D" id="3.30.56.60">
    <property type="entry name" value="XkdW-like"/>
    <property type="match status" value="2"/>
</dbReference>
<reference evidence="2" key="1">
    <citation type="submission" date="2020-06" db="EMBL/GenBank/DDBJ databases">
        <title>Paenibacillus sp. nov., isolated from soil.</title>
        <authorList>
            <person name="Seo Y.L."/>
        </authorList>
    </citation>
    <scope>NUCLEOTIDE SEQUENCE [LARGE SCALE GENOMIC DNA]</scope>
    <source>
        <strain evidence="2">JW14</strain>
    </source>
</reference>
<dbReference type="AlphaFoldDB" id="A0A850ETL1"/>
<organism evidence="2 3">
    <name type="scientific">Paenibacillus agri</name>
    <dbReference type="NCBI Taxonomy" id="2744309"/>
    <lineage>
        <taxon>Bacteria</taxon>
        <taxon>Bacillati</taxon>
        <taxon>Bacillota</taxon>
        <taxon>Bacilli</taxon>
        <taxon>Bacillales</taxon>
        <taxon>Paenibacillaceae</taxon>
        <taxon>Paenibacillus</taxon>
    </lineage>
</organism>
<dbReference type="Proteomes" id="UP000564806">
    <property type="component" value="Unassembled WGS sequence"/>
</dbReference>
<comment type="caution">
    <text evidence="2">The sequence shown here is derived from an EMBL/GenBank/DDBJ whole genome shotgun (WGS) entry which is preliminary data.</text>
</comment>
<evidence type="ECO:0000259" key="1">
    <source>
        <dbReference type="Pfam" id="PF09636"/>
    </source>
</evidence>
<feature type="domain" description="Bacteriophage SP-beta YorD" evidence="1">
    <location>
        <begin position="4"/>
        <end position="111"/>
    </location>
</feature>
<dbReference type="EMBL" id="JABWCS010000207">
    <property type="protein sequence ID" value="NUU61281.1"/>
    <property type="molecule type" value="Genomic_DNA"/>
</dbReference>
<dbReference type="Pfam" id="PF09636">
    <property type="entry name" value="XkdW"/>
    <property type="match status" value="1"/>
</dbReference>
<accession>A0A850ETL1</accession>
<protein>
    <recommendedName>
        <fullName evidence="1">Bacteriophage SP-beta YorD domain-containing protein</fullName>
    </recommendedName>
</protein>
<dbReference type="SUPFAM" id="SSF159865">
    <property type="entry name" value="XkdW-like"/>
    <property type="match status" value="2"/>
</dbReference>
<name>A0A850ETL1_9BACL</name>